<dbReference type="InterPro" id="IPR000903">
    <property type="entry name" value="NMT"/>
</dbReference>
<dbReference type="PANTHER" id="PTHR11377">
    <property type="entry name" value="N-MYRISTOYL TRANSFERASE"/>
    <property type="match status" value="1"/>
</dbReference>
<evidence type="ECO:0000256" key="2">
    <source>
        <dbReference type="ARBA" id="ARBA00012923"/>
    </source>
</evidence>
<feature type="domain" description="Glycylpeptide N-tetradecanoyltransferase N-terminal" evidence="6">
    <location>
        <begin position="7"/>
        <end position="157"/>
    </location>
</feature>
<dbReference type="GO" id="GO:0005737">
    <property type="term" value="C:cytoplasm"/>
    <property type="evidence" value="ECO:0007669"/>
    <property type="project" value="TreeGrafter"/>
</dbReference>
<dbReference type="InterPro" id="IPR016181">
    <property type="entry name" value="Acyl_CoA_acyltransferase"/>
</dbReference>
<evidence type="ECO:0000259" key="6">
    <source>
        <dbReference type="Pfam" id="PF01233"/>
    </source>
</evidence>
<evidence type="ECO:0000256" key="3">
    <source>
        <dbReference type="ARBA" id="ARBA00022679"/>
    </source>
</evidence>
<evidence type="ECO:0000259" key="7">
    <source>
        <dbReference type="Pfam" id="PF02799"/>
    </source>
</evidence>
<dbReference type="Pfam" id="PF02799">
    <property type="entry name" value="NMT_C"/>
    <property type="match status" value="1"/>
</dbReference>
<dbReference type="FunFam" id="3.40.630.170:FF:000003">
    <property type="entry name" value="Glycylpeptide N-tetradecanoyltransferase"/>
    <property type="match status" value="1"/>
</dbReference>
<keyword evidence="3" id="KW-0808">Transferase</keyword>
<evidence type="ECO:0000313" key="8">
    <source>
        <dbReference type="EMBL" id="QHU01943.1"/>
    </source>
</evidence>
<reference evidence="8" key="1">
    <citation type="journal article" date="2020" name="Nature">
        <title>Giant virus diversity and host interactions through global metagenomics.</title>
        <authorList>
            <person name="Schulz F."/>
            <person name="Roux S."/>
            <person name="Paez-Espino D."/>
            <person name="Jungbluth S."/>
            <person name="Walsh D.A."/>
            <person name="Denef V.J."/>
            <person name="McMahon K.D."/>
            <person name="Konstantinidis K.T."/>
            <person name="Eloe-Fadrosh E.A."/>
            <person name="Kyrpides N.C."/>
            <person name="Woyke T."/>
        </authorList>
    </citation>
    <scope>NUCLEOTIDE SEQUENCE</scope>
    <source>
        <strain evidence="8">GVMAG-M-3300025880-56</strain>
    </source>
</reference>
<name>A0A6C0J9J1_9ZZZZ</name>
<accession>A0A6C0J9J1</accession>
<dbReference type="PROSITE" id="PS00975">
    <property type="entry name" value="NMT_1"/>
    <property type="match status" value="1"/>
</dbReference>
<dbReference type="AlphaFoldDB" id="A0A6C0J9J1"/>
<dbReference type="PANTHER" id="PTHR11377:SF5">
    <property type="entry name" value="GLYCYLPEPTIDE N-TETRADECANOYLTRANSFERASE"/>
    <property type="match status" value="1"/>
</dbReference>
<dbReference type="InterPro" id="IPR022677">
    <property type="entry name" value="NMT_C"/>
</dbReference>
<evidence type="ECO:0000256" key="5">
    <source>
        <dbReference type="ARBA" id="ARBA00031242"/>
    </source>
</evidence>
<dbReference type="GO" id="GO:0004379">
    <property type="term" value="F:glycylpeptide N-tetradecanoyltransferase activity"/>
    <property type="evidence" value="ECO:0007669"/>
    <property type="project" value="UniProtKB-EC"/>
</dbReference>
<protein>
    <recommendedName>
        <fullName evidence="2">glycylpeptide N-tetradecanoyltransferase</fullName>
        <ecNumber evidence="2">2.3.1.97</ecNumber>
    </recommendedName>
    <alternativeName>
        <fullName evidence="5">Myristoyl-CoA:protein N-myristoyltransferase</fullName>
    </alternativeName>
</protein>
<keyword evidence="4" id="KW-0012">Acyltransferase</keyword>
<evidence type="ECO:0000256" key="1">
    <source>
        <dbReference type="ARBA" id="ARBA00009469"/>
    </source>
</evidence>
<evidence type="ECO:0000256" key="4">
    <source>
        <dbReference type="ARBA" id="ARBA00023315"/>
    </source>
</evidence>
<dbReference type="EMBL" id="MN740350">
    <property type="protein sequence ID" value="QHU01943.1"/>
    <property type="molecule type" value="Genomic_DNA"/>
</dbReference>
<dbReference type="SUPFAM" id="SSF55729">
    <property type="entry name" value="Acyl-CoA N-acyltransferases (Nat)"/>
    <property type="match status" value="2"/>
</dbReference>
<proteinExistence type="inferred from homology"/>
<dbReference type="Pfam" id="PF01233">
    <property type="entry name" value="NMT"/>
    <property type="match status" value="1"/>
</dbReference>
<sequence>MSKLFENNIRDKPYSLPKDFFWDTLDLNDPVVLKELYNLLTKNYVEDSNNMFRFDYSEKFIHWALNPPNYNTEWFCGVRTNTGKLVGFIGAIPVTVNIYKIEKKMAEINFLCVHKKIRDKRLAAVLIKEITRRINICGIFQAIYTSGKILPNTLSICKYWHRSLNCKKLIDVKFAHLNNNMTMKRYTKLCALPSKAELEGFRKLKQSDIPEACALLNKSFLNYDLTPIFSENEFEHWFFNCHDIVQCFVVESDKIITDLISFYSLPSTIVGHPIYDKLNIAYLFYNVSTKIELTKLIEEVLIIAKNSNFDVFNALNIMENDKFLNKLNFGVGDGNLRYYLHNYTCSPLTHKKIAFFLQ</sequence>
<comment type="similarity">
    <text evidence="1">Belongs to the NMT family.</text>
</comment>
<feature type="domain" description="Glycylpeptide N-tetradecanoyltransferase C-terminal" evidence="7">
    <location>
        <begin position="171"/>
        <end position="350"/>
    </location>
</feature>
<dbReference type="InterPro" id="IPR022676">
    <property type="entry name" value="NMT_N"/>
</dbReference>
<dbReference type="PIRSF" id="PIRSF015892">
    <property type="entry name" value="N-myristl_transf"/>
    <property type="match status" value="1"/>
</dbReference>
<dbReference type="InterPro" id="IPR022678">
    <property type="entry name" value="NMT_CS"/>
</dbReference>
<organism evidence="8">
    <name type="scientific">viral metagenome</name>
    <dbReference type="NCBI Taxonomy" id="1070528"/>
    <lineage>
        <taxon>unclassified sequences</taxon>
        <taxon>metagenomes</taxon>
        <taxon>organismal metagenomes</taxon>
    </lineage>
</organism>
<dbReference type="EC" id="2.3.1.97" evidence="2"/>
<dbReference type="Gene3D" id="3.40.630.170">
    <property type="match status" value="1"/>
</dbReference>